<keyword evidence="2" id="KW-1185">Reference proteome</keyword>
<gene>
    <name evidence="1" type="ORF">chiPu_0033557</name>
</gene>
<dbReference type="Proteomes" id="UP000287033">
    <property type="component" value="Unassembled WGS sequence"/>
</dbReference>
<dbReference type="AlphaFoldDB" id="A0A401U361"/>
<evidence type="ECO:0000313" key="1">
    <source>
        <dbReference type="EMBL" id="GCC49338.1"/>
    </source>
</evidence>
<dbReference type="EMBL" id="BEZZ01265937">
    <property type="protein sequence ID" value="GCC49338.1"/>
    <property type="molecule type" value="Genomic_DNA"/>
</dbReference>
<proteinExistence type="predicted"/>
<sequence length="98" mass="10987">MDVLDPVFLEALRHILRDRTNVPVGPAGGDDHVVGVCGFAAKVDGDRLFRLHVIEAREDQAQRLVGIRFGSVQFGSVRLRLQGRGFRRCFTRSLWNLG</sequence>
<accession>A0A401U361</accession>
<comment type="caution">
    <text evidence="1">The sequence shown here is derived from an EMBL/GenBank/DDBJ whole genome shotgun (WGS) entry which is preliminary data.</text>
</comment>
<protein>
    <submittedName>
        <fullName evidence="1">Uncharacterized protein</fullName>
    </submittedName>
</protein>
<name>A0A401U361_CHIPU</name>
<organism evidence="1 2">
    <name type="scientific">Chiloscyllium punctatum</name>
    <name type="common">Brownbanded bambooshark</name>
    <name type="synonym">Hemiscyllium punctatum</name>
    <dbReference type="NCBI Taxonomy" id="137246"/>
    <lineage>
        <taxon>Eukaryota</taxon>
        <taxon>Metazoa</taxon>
        <taxon>Chordata</taxon>
        <taxon>Craniata</taxon>
        <taxon>Vertebrata</taxon>
        <taxon>Chondrichthyes</taxon>
        <taxon>Elasmobranchii</taxon>
        <taxon>Galeomorphii</taxon>
        <taxon>Galeoidea</taxon>
        <taxon>Orectolobiformes</taxon>
        <taxon>Hemiscylliidae</taxon>
        <taxon>Chiloscyllium</taxon>
    </lineage>
</organism>
<reference evidence="1 2" key="1">
    <citation type="journal article" date="2018" name="Nat. Ecol. Evol.">
        <title>Shark genomes provide insights into elasmobranch evolution and the origin of vertebrates.</title>
        <authorList>
            <person name="Hara Y"/>
            <person name="Yamaguchi K"/>
            <person name="Onimaru K"/>
            <person name="Kadota M"/>
            <person name="Koyanagi M"/>
            <person name="Keeley SD"/>
            <person name="Tatsumi K"/>
            <person name="Tanaka K"/>
            <person name="Motone F"/>
            <person name="Kageyama Y"/>
            <person name="Nozu R"/>
            <person name="Adachi N"/>
            <person name="Nishimura O"/>
            <person name="Nakagawa R"/>
            <person name="Tanegashima C"/>
            <person name="Kiyatake I"/>
            <person name="Matsumoto R"/>
            <person name="Murakumo K"/>
            <person name="Nishida K"/>
            <person name="Terakita A"/>
            <person name="Kuratani S"/>
            <person name="Sato K"/>
            <person name="Hyodo S Kuraku.S."/>
        </authorList>
    </citation>
    <scope>NUCLEOTIDE SEQUENCE [LARGE SCALE GENOMIC DNA]</scope>
</reference>
<evidence type="ECO:0000313" key="2">
    <source>
        <dbReference type="Proteomes" id="UP000287033"/>
    </source>
</evidence>